<comment type="caution">
    <text evidence="8">The sequence shown here is derived from an EMBL/GenBank/DDBJ whole genome shotgun (WGS) entry which is preliminary data.</text>
</comment>
<dbReference type="EMBL" id="JAPDFR010000004">
    <property type="protein sequence ID" value="KAK0387409.1"/>
    <property type="molecule type" value="Genomic_DNA"/>
</dbReference>
<keyword evidence="6" id="KW-1015">Disulfide bond</keyword>
<dbReference type="InterPro" id="IPR017853">
    <property type="entry name" value="GH"/>
</dbReference>
<sequence>MHSLLLLAAASGVSAHFDIKNALWGENGLHRHEARQLNDDPEPTSLPIMVTITDLDCWNAFTRAGDTAPTAPPQLVAHMDDELCMTGLPKNLSSESSSWMSRWASYTSAHGDLFETMKEECPSITSEIALLETMCAETDGARAEDAAPRETAMLLGAALAAAGSIAFMLFNQYASDINDEVFLTIADLVGDLGLKDVGYEYVNIDYCWGYKANKRDKITGRILVNPVKFPKSISYVAGDVHVRGPKLGIYGDADLKYDNCHVPDEWLGVPYMYSNDGGETEETEGYFSPGYDRSSFNSSKRYNQMRDALLEQDHEHIQALMATLDQVAFDGLCPTLGGHDEWDMLEVGNGNLTNAASRSHLALWAALKSPLIIGTNLDTISDQVLAIPKNEELIAFNQDPTYGKGVMPCLWTA</sequence>
<comment type="similarity">
    <text evidence="2 6">Belongs to the glycosyl hydrolase 27 family.</text>
</comment>
<keyword evidence="7" id="KW-0732">Signal</keyword>
<evidence type="ECO:0000256" key="4">
    <source>
        <dbReference type="ARBA" id="ARBA00022801"/>
    </source>
</evidence>
<dbReference type="PANTHER" id="PTHR11452:SF75">
    <property type="entry name" value="ALPHA-GALACTOSIDASE MEL1"/>
    <property type="match status" value="1"/>
</dbReference>
<dbReference type="PRINTS" id="PR00740">
    <property type="entry name" value="GLHYDRLASE27"/>
</dbReference>
<evidence type="ECO:0000256" key="2">
    <source>
        <dbReference type="ARBA" id="ARBA00009743"/>
    </source>
</evidence>
<evidence type="ECO:0000256" key="6">
    <source>
        <dbReference type="RuleBase" id="RU361168"/>
    </source>
</evidence>
<dbReference type="InterPro" id="IPR002241">
    <property type="entry name" value="Glyco_hydro_27"/>
</dbReference>
<protein>
    <recommendedName>
        <fullName evidence="3 6">Alpha-galactosidase</fullName>
        <ecNumber evidence="3 6">3.2.1.22</ecNumber>
    </recommendedName>
    <alternativeName>
        <fullName evidence="6">Melibiase</fullName>
    </alternativeName>
</protein>
<evidence type="ECO:0000256" key="5">
    <source>
        <dbReference type="ARBA" id="ARBA00023295"/>
    </source>
</evidence>
<keyword evidence="5 6" id="KW-0326">Glycosidase</keyword>
<organism evidence="8 9">
    <name type="scientific">Sarocladium strictum</name>
    <name type="common">Black bundle disease fungus</name>
    <name type="synonym">Acremonium strictum</name>
    <dbReference type="NCBI Taxonomy" id="5046"/>
    <lineage>
        <taxon>Eukaryota</taxon>
        <taxon>Fungi</taxon>
        <taxon>Dikarya</taxon>
        <taxon>Ascomycota</taxon>
        <taxon>Pezizomycotina</taxon>
        <taxon>Sordariomycetes</taxon>
        <taxon>Hypocreomycetidae</taxon>
        <taxon>Hypocreales</taxon>
        <taxon>Sarocladiaceae</taxon>
        <taxon>Sarocladium</taxon>
    </lineage>
</organism>
<comment type="catalytic activity">
    <reaction evidence="1 6">
        <text>Hydrolysis of terminal, non-reducing alpha-D-galactose residues in alpha-D-galactosides, including galactose oligosaccharides, galactomannans and galactolipids.</text>
        <dbReference type="EC" id="3.2.1.22"/>
    </reaction>
</comment>
<gene>
    <name evidence="8" type="ORF">NLU13_5721</name>
</gene>
<feature type="chain" id="PRO_5041349943" description="Alpha-galactosidase" evidence="7">
    <location>
        <begin position="16"/>
        <end position="413"/>
    </location>
</feature>
<feature type="signal peptide" evidence="7">
    <location>
        <begin position="1"/>
        <end position="15"/>
    </location>
</feature>
<accession>A0AA39L875</accession>
<reference evidence="8" key="1">
    <citation type="submission" date="2022-10" db="EMBL/GenBank/DDBJ databases">
        <title>Determination and structural analysis of whole genome sequence of Sarocladium strictum F4-1.</title>
        <authorList>
            <person name="Hu L."/>
            <person name="Jiang Y."/>
        </authorList>
    </citation>
    <scope>NUCLEOTIDE SEQUENCE</scope>
    <source>
        <strain evidence="8">F4-1</strain>
    </source>
</reference>
<dbReference type="PANTHER" id="PTHR11452">
    <property type="entry name" value="ALPHA-GALACTOSIDASE/ALPHA-N-ACETYLGALACTOSAMINIDASE"/>
    <property type="match status" value="1"/>
</dbReference>
<keyword evidence="9" id="KW-1185">Reference proteome</keyword>
<dbReference type="InterPro" id="IPR013785">
    <property type="entry name" value="Aldolase_TIM"/>
</dbReference>
<evidence type="ECO:0000256" key="7">
    <source>
        <dbReference type="SAM" id="SignalP"/>
    </source>
</evidence>
<evidence type="ECO:0000256" key="1">
    <source>
        <dbReference type="ARBA" id="ARBA00001255"/>
    </source>
</evidence>
<evidence type="ECO:0000256" key="3">
    <source>
        <dbReference type="ARBA" id="ARBA00012755"/>
    </source>
</evidence>
<dbReference type="EC" id="3.2.1.22" evidence="3 6"/>
<dbReference type="Proteomes" id="UP001175261">
    <property type="component" value="Unassembled WGS sequence"/>
</dbReference>
<dbReference type="GO" id="GO:0004557">
    <property type="term" value="F:alpha-galactosidase activity"/>
    <property type="evidence" value="ECO:0007669"/>
    <property type="project" value="UniProtKB-EC"/>
</dbReference>
<evidence type="ECO:0000313" key="8">
    <source>
        <dbReference type="EMBL" id="KAK0387409.1"/>
    </source>
</evidence>
<evidence type="ECO:0000313" key="9">
    <source>
        <dbReference type="Proteomes" id="UP001175261"/>
    </source>
</evidence>
<dbReference type="GO" id="GO:0005975">
    <property type="term" value="P:carbohydrate metabolic process"/>
    <property type="evidence" value="ECO:0007669"/>
    <property type="project" value="InterPro"/>
</dbReference>
<dbReference type="Gene3D" id="3.20.20.70">
    <property type="entry name" value="Aldolase class I"/>
    <property type="match status" value="2"/>
</dbReference>
<proteinExistence type="inferred from homology"/>
<dbReference type="Pfam" id="PF16499">
    <property type="entry name" value="Melibiase_2"/>
    <property type="match status" value="2"/>
</dbReference>
<keyword evidence="4 6" id="KW-0378">Hydrolase</keyword>
<name>A0AA39L875_SARSR</name>
<dbReference type="SUPFAM" id="SSF51445">
    <property type="entry name" value="(Trans)glycosidases"/>
    <property type="match status" value="1"/>
</dbReference>
<dbReference type="AlphaFoldDB" id="A0AA39L875"/>